<feature type="transmembrane region" description="Helical" evidence="1">
    <location>
        <begin position="27"/>
        <end position="46"/>
    </location>
</feature>
<dbReference type="AlphaFoldDB" id="A0A517PXE7"/>
<feature type="transmembrane region" description="Helical" evidence="1">
    <location>
        <begin position="66"/>
        <end position="92"/>
    </location>
</feature>
<keyword evidence="3" id="KW-0378">Hydrolase</keyword>
<sequence>MTRKKNAPAETMTLESDSYWFEARQPLVCLVFLTPLLLIYELGVLSMGGSQPELLRNGADYWMRSWLSQLGLTQTFLLPCLIVGTLLVWHLCCKHPWKVSAETLVGMFAESLLFAFCLIVLGQVQDLVFQQLPSPVMMFIKQESASRVVSFVGAGVYEEVMFRLLLLPICYLLFRGMMLQARWSAVLAIISTSLIFSLAHYIGATGDQFSVFSFTFRTLAGLFFAGLFFLRGFGITVGAHATYDIIVGVMMLEITVE</sequence>
<keyword evidence="1" id="KW-0472">Membrane</keyword>
<proteinExistence type="predicted"/>
<name>A0A517PXE7_9PLAN</name>
<dbReference type="GO" id="GO:0080120">
    <property type="term" value="P:CAAX-box protein maturation"/>
    <property type="evidence" value="ECO:0007669"/>
    <property type="project" value="UniProtKB-ARBA"/>
</dbReference>
<feature type="transmembrane region" description="Helical" evidence="1">
    <location>
        <begin position="185"/>
        <end position="203"/>
    </location>
</feature>
<evidence type="ECO:0000259" key="2">
    <source>
        <dbReference type="Pfam" id="PF02517"/>
    </source>
</evidence>
<accession>A0A517PXE7</accession>
<dbReference type="InterPro" id="IPR003675">
    <property type="entry name" value="Rce1/LyrA-like_dom"/>
</dbReference>
<dbReference type="EMBL" id="CP036266">
    <property type="protein sequence ID" value="QDT24057.1"/>
    <property type="molecule type" value="Genomic_DNA"/>
</dbReference>
<evidence type="ECO:0000313" key="3">
    <source>
        <dbReference type="EMBL" id="QDT24057.1"/>
    </source>
</evidence>
<dbReference type="GO" id="GO:0004175">
    <property type="term" value="F:endopeptidase activity"/>
    <property type="evidence" value="ECO:0007669"/>
    <property type="project" value="UniProtKB-ARBA"/>
</dbReference>
<evidence type="ECO:0000256" key="1">
    <source>
        <dbReference type="SAM" id="Phobius"/>
    </source>
</evidence>
<keyword evidence="4" id="KW-1185">Reference proteome</keyword>
<reference evidence="3 4" key="1">
    <citation type="submission" date="2019-02" db="EMBL/GenBank/DDBJ databases">
        <title>Deep-cultivation of Planctomycetes and their phenomic and genomic characterization uncovers novel biology.</title>
        <authorList>
            <person name="Wiegand S."/>
            <person name="Jogler M."/>
            <person name="Boedeker C."/>
            <person name="Pinto D."/>
            <person name="Vollmers J."/>
            <person name="Rivas-Marin E."/>
            <person name="Kohn T."/>
            <person name="Peeters S.H."/>
            <person name="Heuer A."/>
            <person name="Rast P."/>
            <person name="Oberbeckmann S."/>
            <person name="Bunk B."/>
            <person name="Jeske O."/>
            <person name="Meyerdierks A."/>
            <person name="Storesund J.E."/>
            <person name="Kallscheuer N."/>
            <person name="Luecker S."/>
            <person name="Lage O.M."/>
            <person name="Pohl T."/>
            <person name="Merkel B.J."/>
            <person name="Hornburger P."/>
            <person name="Mueller R.-W."/>
            <person name="Bruemmer F."/>
            <person name="Labrenz M."/>
            <person name="Spormann A.M."/>
            <person name="Op den Camp H."/>
            <person name="Overmann J."/>
            <person name="Amann R."/>
            <person name="Jetten M.S.M."/>
            <person name="Mascher T."/>
            <person name="Medema M.H."/>
            <person name="Devos D.P."/>
            <person name="Kaster A.-K."/>
            <person name="Ovreas L."/>
            <person name="Rohde M."/>
            <person name="Galperin M.Y."/>
            <person name="Jogler C."/>
        </authorList>
    </citation>
    <scope>NUCLEOTIDE SEQUENCE [LARGE SCALE GENOMIC DNA]</scope>
    <source>
        <strain evidence="3 4">HG66A1</strain>
    </source>
</reference>
<keyword evidence="1" id="KW-1133">Transmembrane helix</keyword>
<feature type="domain" description="CAAX prenyl protease 2/Lysostaphin resistance protein A-like" evidence="2">
    <location>
        <begin position="148"/>
        <end position="246"/>
    </location>
</feature>
<dbReference type="Proteomes" id="UP000320421">
    <property type="component" value="Chromosome"/>
</dbReference>
<dbReference type="OrthoDB" id="9814348at2"/>
<dbReference type="Pfam" id="PF02517">
    <property type="entry name" value="Rce1-like"/>
    <property type="match status" value="1"/>
</dbReference>
<keyword evidence="3" id="KW-0645">Protease</keyword>
<organism evidence="3 4">
    <name type="scientific">Gimesia chilikensis</name>
    <dbReference type="NCBI Taxonomy" id="2605989"/>
    <lineage>
        <taxon>Bacteria</taxon>
        <taxon>Pseudomonadati</taxon>
        <taxon>Planctomycetota</taxon>
        <taxon>Planctomycetia</taxon>
        <taxon>Planctomycetales</taxon>
        <taxon>Planctomycetaceae</taxon>
        <taxon>Gimesia</taxon>
    </lineage>
</organism>
<gene>
    <name evidence="3" type="ORF">HG66A1_58830</name>
</gene>
<keyword evidence="1" id="KW-0812">Transmembrane</keyword>
<protein>
    <submittedName>
        <fullName evidence="3">CAAX amino terminal protease self-immunity</fullName>
    </submittedName>
</protein>
<feature type="transmembrane region" description="Helical" evidence="1">
    <location>
        <begin position="209"/>
        <end position="230"/>
    </location>
</feature>
<dbReference type="GO" id="GO:0006508">
    <property type="term" value="P:proteolysis"/>
    <property type="evidence" value="ECO:0007669"/>
    <property type="project" value="UniProtKB-KW"/>
</dbReference>
<feature type="transmembrane region" description="Helical" evidence="1">
    <location>
        <begin position="144"/>
        <end position="173"/>
    </location>
</feature>
<evidence type="ECO:0000313" key="4">
    <source>
        <dbReference type="Proteomes" id="UP000320421"/>
    </source>
</evidence>
<feature type="transmembrane region" description="Helical" evidence="1">
    <location>
        <begin position="104"/>
        <end position="124"/>
    </location>
</feature>
<dbReference type="RefSeq" id="WP_145192392.1">
    <property type="nucleotide sequence ID" value="NZ_CP036266.1"/>
</dbReference>